<protein>
    <recommendedName>
        <fullName evidence="4">Methyltransferase domain-containing protein</fullName>
    </recommendedName>
</protein>
<evidence type="ECO:0008006" key="4">
    <source>
        <dbReference type="Google" id="ProtNLM"/>
    </source>
</evidence>
<keyword evidence="1" id="KW-0175">Coiled coil</keyword>
<feature type="coiled-coil region" evidence="1">
    <location>
        <begin position="7"/>
        <end position="34"/>
    </location>
</feature>
<reference evidence="2 3" key="1">
    <citation type="journal article" date="2013" name="Genome Announc.">
        <title>Genome sequences for three denitrifying bacterial strains isolated from a uranium- and nitrate-contaminated subsurface environment.</title>
        <authorList>
            <person name="Venkatramanan R."/>
            <person name="Prakash O."/>
            <person name="Woyke T."/>
            <person name="Chain P."/>
            <person name="Goodwin L.A."/>
            <person name="Watson D."/>
            <person name="Brooks S."/>
            <person name="Kostka J.E."/>
            <person name="Green S.J."/>
        </authorList>
    </citation>
    <scope>NUCLEOTIDE SEQUENCE [LARGE SCALE GENOMIC DNA]</scope>
    <source>
        <strain evidence="2 3">1NES1</strain>
    </source>
</reference>
<dbReference type="RefSeq" id="WP_015598179.1">
    <property type="nucleotide sequence ID" value="NC_021172.1"/>
</dbReference>
<organism evidence="2 3">
    <name type="scientific">Hyphomicrobium denitrificans 1NES1</name>
    <dbReference type="NCBI Taxonomy" id="670307"/>
    <lineage>
        <taxon>Bacteria</taxon>
        <taxon>Pseudomonadati</taxon>
        <taxon>Pseudomonadota</taxon>
        <taxon>Alphaproteobacteria</taxon>
        <taxon>Hyphomicrobiales</taxon>
        <taxon>Hyphomicrobiaceae</taxon>
        <taxon>Hyphomicrobium</taxon>
    </lineage>
</organism>
<evidence type="ECO:0000313" key="3">
    <source>
        <dbReference type="Proteomes" id="UP000005952"/>
    </source>
</evidence>
<dbReference type="KEGG" id="hdt:HYPDE_32373"/>
<gene>
    <name evidence="2" type="ORF">HYPDE_32373</name>
</gene>
<name>N0B571_9HYPH</name>
<dbReference type="Pfam" id="PF13578">
    <property type="entry name" value="Methyltransf_24"/>
    <property type="match status" value="1"/>
</dbReference>
<dbReference type="eggNOG" id="COG4122">
    <property type="taxonomic scope" value="Bacteria"/>
</dbReference>
<sequence>MTDRQDLAQLETRLLALESKLDNFEKTMKRALDDLWSQNEGLAALYRLLDGKSVLPKMRGWAASPDFLRMVSEHILEHRPRVILECGCGSSTIIMGYLVESYGGSVTSIENIPDCADKVRAELTSRKLDQSVSVISCNLKTFRYGPFSHDFNWYDLSFATLPAKVDMLVVDGPFGGLNPLARYPAGPELLKYLVPGGVIFLDDTKRADEKQLPDLWKKIYPTLEAHKMPAEKGAIELILK</sequence>
<dbReference type="InterPro" id="IPR029063">
    <property type="entry name" value="SAM-dependent_MTases_sf"/>
</dbReference>
<evidence type="ECO:0000313" key="2">
    <source>
        <dbReference type="EMBL" id="AGK58148.1"/>
    </source>
</evidence>
<dbReference type="CDD" id="cd02440">
    <property type="entry name" value="AdoMet_MTases"/>
    <property type="match status" value="1"/>
</dbReference>
<evidence type="ECO:0000256" key="1">
    <source>
        <dbReference type="SAM" id="Coils"/>
    </source>
</evidence>
<accession>N0B571</accession>
<dbReference type="Proteomes" id="UP000005952">
    <property type="component" value="Chromosome"/>
</dbReference>
<dbReference type="SUPFAM" id="SSF53335">
    <property type="entry name" value="S-adenosyl-L-methionine-dependent methyltransferases"/>
    <property type="match status" value="1"/>
</dbReference>
<dbReference type="HOGENOM" id="CLU_080929_0_0_5"/>
<dbReference type="EMBL" id="CP005587">
    <property type="protein sequence ID" value="AGK58148.1"/>
    <property type="molecule type" value="Genomic_DNA"/>
</dbReference>
<keyword evidence="3" id="KW-1185">Reference proteome</keyword>
<dbReference type="OrthoDB" id="823440at2"/>
<dbReference type="AlphaFoldDB" id="N0B571"/>
<dbReference type="Gene3D" id="3.40.50.150">
    <property type="entry name" value="Vaccinia Virus protein VP39"/>
    <property type="match status" value="1"/>
</dbReference>
<proteinExistence type="predicted"/>
<dbReference type="STRING" id="670307.HYPDE_32373"/>